<dbReference type="AlphaFoldDB" id="A0A5K7X7W3"/>
<accession>A0A5K7X7W3</accession>
<evidence type="ECO:0000256" key="1">
    <source>
        <dbReference type="SAM" id="MobiDB-lite"/>
    </source>
</evidence>
<organism evidence="2 3">
    <name type="scientific">Lacipirellula parvula</name>
    <dbReference type="NCBI Taxonomy" id="2650471"/>
    <lineage>
        <taxon>Bacteria</taxon>
        <taxon>Pseudomonadati</taxon>
        <taxon>Planctomycetota</taxon>
        <taxon>Planctomycetia</taxon>
        <taxon>Pirellulales</taxon>
        <taxon>Lacipirellulaceae</taxon>
        <taxon>Lacipirellula</taxon>
    </lineage>
</organism>
<sequence length="429" mass="47937">MGGVSDADSAHHFHVGSPSTLHRRRRRLPQIDLSASKPLRALGFAANRRSLTKVTSMATFDIRRPVVAIVPMQHVSTHLARFVAAICWLMLCCALPAAAEESKTVDPFLQAAQWAEEVPANEEFSDDSNADPALECTDAVDCGDEIGLAALIEPNRLQCRRWAVLVDFPILLPYLDSRVVTTPKENPVFGPRLSLAWQNANGLGVQARGWGFDNAVDVEGSPLMTQNFSYYYYPTNLTENKLIFRGGKFDLDFYKHMEFEGGYLRVGASLTAAQLTVRNEYAYQYTTYSYNYNYIIDDYTGYSYYNPTYTQNVVTVEDADKIRTRGGGLGLLLEGSHRINNSPTHQWSVFGSGRFAYLVGEQQADASYWRTGRDASFTVGEAAVGLEYRRKLPRADLFVRCAFEIQTWDVPQIQRVSLAGVTPSVGISW</sequence>
<proteinExistence type="predicted"/>
<dbReference type="EMBL" id="AP021861">
    <property type="protein sequence ID" value="BBO30406.1"/>
    <property type="molecule type" value="Genomic_DNA"/>
</dbReference>
<keyword evidence="3" id="KW-1185">Reference proteome</keyword>
<protein>
    <submittedName>
        <fullName evidence="2">Uncharacterized protein</fullName>
    </submittedName>
</protein>
<dbReference type="KEGG" id="lpav:PLANPX_0018"/>
<feature type="region of interest" description="Disordered" evidence="1">
    <location>
        <begin position="1"/>
        <end position="23"/>
    </location>
</feature>
<dbReference type="Proteomes" id="UP000326837">
    <property type="component" value="Chromosome"/>
</dbReference>
<evidence type="ECO:0000313" key="3">
    <source>
        <dbReference type="Proteomes" id="UP000326837"/>
    </source>
</evidence>
<reference evidence="3" key="1">
    <citation type="submission" date="2019-10" db="EMBL/GenBank/DDBJ databases">
        <title>Lacipirellula parvula gen. nov., sp. nov., representing a lineage of planctomycetes widespread in freshwater anoxic habitats, and description of the family Lacipirellulaceae.</title>
        <authorList>
            <person name="Dedysh S.N."/>
            <person name="Kulichevskaya I.S."/>
            <person name="Beletsky A.V."/>
            <person name="Rakitin A.L."/>
            <person name="Mardanov A.V."/>
            <person name="Ivanova A.A."/>
            <person name="Saltykova V.X."/>
            <person name="Rijpstra W.I.C."/>
            <person name="Sinninghe Damste J.S."/>
            <person name="Ravin N.V."/>
        </authorList>
    </citation>
    <scope>NUCLEOTIDE SEQUENCE [LARGE SCALE GENOMIC DNA]</scope>
    <source>
        <strain evidence="3">PX69</strain>
    </source>
</reference>
<gene>
    <name evidence="2" type="ORF">PLANPX_0018</name>
</gene>
<name>A0A5K7X7W3_9BACT</name>
<evidence type="ECO:0000313" key="2">
    <source>
        <dbReference type="EMBL" id="BBO30406.1"/>
    </source>
</evidence>